<sequence length="298" mass="30327">MTTSNDEAPLLSAEGDEDHPQAVGNTYGSVRVVLIDSARYCDARNGNDVLVVGSYGGTLAARLVAPHKPVGVISHDVGIAADGSGISGLPYFEALGIPAATVEGATAELGNARDMLDHGVISRANVLAERCGVTPGMSTAAAARLLATVDPGSRDASTKVRRQVITTDEEGRSIVVTDSIVFALPEDSVNVLVTAGHTGSTGARFIEQVSPWGFICADGGTAKNGSGTAGLVRLDEVGLAGACYDVMTAAIGDAFDAWSRGLISTVNDCAHARGVRVGQRVDEAAALLLAAVVPQGSS</sequence>
<proteinExistence type="predicted"/>
<evidence type="ECO:0000256" key="1">
    <source>
        <dbReference type="SAM" id="MobiDB-lite"/>
    </source>
</evidence>
<accession>A0A6J7ISR2</accession>
<name>A0A6J7ISR2_9ZZZZ</name>
<feature type="region of interest" description="Disordered" evidence="1">
    <location>
        <begin position="1"/>
        <end position="23"/>
    </location>
</feature>
<gene>
    <name evidence="2" type="ORF">UFOPK3752_00632</name>
</gene>
<dbReference type="EMBL" id="CAFBND010000017">
    <property type="protein sequence ID" value="CAB4934283.1"/>
    <property type="molecule type" value="Genomic_DNA"/>
</dbReference>
<reference evidence="2" key="1">
    <citation type="submission" date="2020-05" db="EMBL/GenBank/DDBJ databases">
        <authorList>
            <person name="Chiriac C."/>
            <person name="Salcher M."/>
            <person name="Ghai R."/>
            <person name="Kavagutti S V."/>
        </authorList>
    </citation>
    <scope>NUCLEOTIDE SEQUENCE</scope>
</reference>
<evidence type="ECO:0000313" key="2">
    <source>
        <dbReference type="EMBL" id="CAB4934283.1"/>
    </source>
</evidence>
<organism evidence="2">
    <name type="scientific">freshwater metagenome</name>
    <dbReference type="NCBI Taxonomy" id="449393"/>
    <lineage>
        <taxon>unclassified sequences</taxon>
        <taxon>metagenomes</taxon>
        <taxon>ecological metagenomes</taxon>
    </lineage>
</organism>
<dbReference type="AlphaFoldDB" id="A0A6J7ISR2"/>
<protein>
    <submittedName>
        <fullName evidence="2">Unannotated protein</fullName>
    </submittedName>
</protein>